<dbReference type="PRINTS" id="PR00625">
    <property type="entry name" value="JDOMAIN"/>
</dbReference>
<evidence type="ECO:0000313" key="4">
    <source>
        <dbReference type="Proteomes" id="UP001642487"/>
    </source>
</evidence>
<feature type="domain" description="J" evidence="2">
    <location>
        <begin position="1286"/>
        <end position="1372"/>
    </location>
</feature>
<dbReference type="Pfam" id="PF00226">
    <property type="entry name" value="DnaJ"/>
    <property type="match status" value="1"/>
</dbReference>
<dbReference type="EMBL" id="OZ021738">
    <property type="protein sequence ID" value="CAK9319569.1"/>
    <property type="molecule type" value="Genomic_DNA"/>
</dbReference>
<dbReference type="PANTHER" id="PTHR45181">
    <property type="entry name" value="HEAT SHOCK PROTEIN DNAJ WITH TETRATRICOPEPTIDE REPEAT-CONTAINING PROTEIN"/>
    <property type="match status" value="1"/>
</dbReference>
<dbReference type="InterPro" id="IPR019734">
    <property type="entry name" value="TPR_rpt"/>
</dbReference>
<keyword evidence="4" id="KW-1185">Reference proteome</keyword>
<dbReference type="InterPro" id="IPR036869">
    <property type="entry name" value="J_dom_sf"/>
</dbReference>
<organism evidence="3 4">
    <name type="scientific">Citrullus colocynthis</name>
    <name type="common">colocynth</name>
    <dbReference type="NCBI Taxonomy" id="252529"/>
    <lineage>
        <taxon>Eukaryota</taxon>
        <taxon>Viridiplantae</taxon>
        <taxon>Streptophyta</taxon>
        <taxon>Embryophyta</taxon>
        <taxon>Tracheophyta</taxon>
        <taxon>Spermatophyta</taxon>
        <taxon>Magnoliopsida</taxon>
        <taxon>eudicotyledons</taxon>
        <taxon>Gunneridae</taxon>
        <taxon>Pentapetalae</taxon>
        <taxon>rosids</taxon>
        <taxon>fabids</taxon>
        <taxon>Cucurbitales</taxon>
        <taxon>Cucurbitaceae</taxon>
        <taxon>Benincaseae</taxon>
        <taxon>Citrullus</taxon>
    </lineage>
</organism>
<dbReference type="SUPFAM" id="SSF46565">
    <property type="entry name" value="Chaperone J-domain"/>
    <property type="match status" value="1"/>
</dbReference>
<feature type="compositionally biased region" description="Basic residues" evidence="1">
    <location>
        <begin position="75"/>
        <end position="95"/>
    </location>
</feature>
<feature type="compositionally biased region" description="Basic and acidic residues" evidence="1">
    <location>
        <begin position="1370"/>
        <end position="1382"/>
    </location>
</feature>
<name>A0ABP0YGR0_9ROSI</name>
<dbReference type="PROSITE" id="PS00636">
    <property type="entry name" value="DNAJ_1"/>
    <property type="match status" value="1"/>
</dbReference>
<feature type="compositionally biased region" description="Basic residues" evidence="1">
    <location>
        <begin position="763"/>
        <end position="774"/>
    </location>
</feature>
<dbReference type="Gene3D" id="1.10.287.110">
    <property type="entry name" value="DnaJ domain"/>
    <property type="match status" value="1"/>
</dbReference>
<feature type="compositionally biased region" description="Polar residues" evidence="1">
    <location>
        <begin position="46"/>
        <end position="59"/>
    </location>
</feature>
<feature type="region of interest" description="Disordered" evidence="1">
    <location>
        <begin position="582"/>
        <end position="605"/>
    </location>
</feature>
<feature type="compositionally biased region" description="Low complexity" evidence="1">
    <location>
        <begin position="1383"/>
        <end position="1392"/>
    </location>
</feature>
<dbReference type="Gene3D" id="1.25.40.10">
    <property type="entry name" value="Tetratricopeptide repeat domain"/>
    <property type="match status" value="2"/>
</dbReference>
<accession>A0ABP0YGR0</accession>
<feature type="region of interest" description="Disordered" evidence="1">
    <location>
        <begin position="46"/>
        <end position="98"/>
    </location>
</feature>
<proteinExistence type="predicted"/>
<reference evidence="3 4" key="1">
    <citation type="submission" date="2024-03" db="EMBL/GenBank/DDBJ databases">
        <authorList>
            <person name="Gkanogiannis A."/>
            <person name="Becerra Lopez-Lavalle L."/>
        </authorList>
    </citation>
    <scope>NUCLEOTIDE SEQUENCE [LARGE SCALE GENOMIC DNA]</scope>
</reference>
<sequence>MSPPAVELRSPAISPPPECSSATLLNTELKPHQLDTSFSFPAFCPSDSQQRVSSFSASDPNGLDLKSTSNSQRAARSRPRFTKVRKRVASQHARSKVGSSEVSSNDEFLFLGDSLKFDSGFVFGANRDDNSNSGNRVSSDDVHKNLDSGKVENEVFVFGAKLSKWTSSSGTSDNKCEQSSLNCENLVADDGGKMKGEWKWENSMKAEKLDSGGGEMKMDFVTTDAMNHNAESVSFSETIDLASTVNEEEGELDKSVGKAGADSCSNRKTGNYDYLKKSFDSKFVFGDNWFDATTNVGSSVSDFGVKKTENIAEFQKAEANNVNFSSEEGRDVFVFGSSSLNEVKKGRRMKGRHKTSFTLPDEMNNLNINDSGNINAEKPECSNANFAETSSSSNRCDKPSVSSNGCLGNNISLSSEVPAGFTGRTFEDSPESSGKSKTELQSSCEFSSAFEGCSSAQPFNFLSRCFASCDGCQSSRPCVNDTLHVQKASTSSSFSSADFQCQSNDNPQVHLDEVGKNDEHGPFDASNNLNTSGEFKIPQWDPSSFKENLFSDLNRNSVSSIKNKMNKTKKKKVRGNLRQTKWQDKVSKDDGSSEINLDSPGSCTPMDFSPYQETISVDEQPRDMPGESSPLVNSSAPWTVNSTVCTNENDVLLTGRKVTDAHDGIWKYSEPSEVSFGHHRDGISVHSFEGFDSINERVCSSLKTEQCCSSGFAGGVSTEPTAGVNLSSDTLENNCRKKADSEGKSFTFSASSSIQASVSGTKSQHRKKNKKKSNHTTFVISPSPDIKFGPSFEFSSILASGKLEAEGKLKQGHPFSTSIQETCEKWRLRGNQAYKNGELSKAEDLYTQGIDSVSHNEGLASCLNSLMLCYSNRAATRMSLGKIRDALKDCGLATELDPNFLKVQVRAANCHLLLGEIENALQYFSKCLDSADGICLDRRIIIEAADGLQKAQKVAEYTSHSSQLMEQKTDDGALSALDLIDEAISISLYSEKLLEMKAEALFMLQRYEEAIMLCEQSLCFAEKNCIAESAIVETDVSGCQSHSLARLWRWCLITKALFYLGKFEAALETVGKIKQEKFNKEKSRIKSLESSSAIADTIQGLLRCKIAGNEAFRSGKYTEAVEHYTAALSINVESRSFTAVCLCNRAAAYQALGQIADAIADCNLAIALDENYSKSNQQSMEPMELNGVVSPIGTNPREWVEASASSLVYIAFDFDILAFSRRANLHEMIRDYGQAASDLKKYIFIVENQSDNKVTPSRSAGSVELKKARRNMALMEEAARKEISLDFYLILGVKATDIASDIKKAYRKAALKHHPDKAGLFLARGDSSHDGRLWREISQDVYRDSDKLFKLIGEAYAVLSDSSKRSHYDLEEEMRKAAKESNRGSNNRRSSNVYGSPFERSANGRNYRDNWKSWGSSQSRW</sequence>
<protein>
    <recommendedName>
        <fullName evidence="2">J domain-containing protein</fullName>
    </recommendedName>
</protein>
<feature type="compositionally biased region" description="Basic and acidic residues" evidence="1">
    <location>
        <begin position="582"/>
        <end position="591"/>
    </location>
</feature>
<dbReference type="SMART" id="SM00271">
    <property type="entry name" value="DnaJ"/>
    <property type="match status" value="1"/>
</dbReference>
<dbReference type="SUPFAM" id="SSF48452">
    <property type="entry name" value="TPR-like"/>
    <property type="match status" value="2"/>
</dbReference>
<dbReference type="PROSITE" id="PS50076">
    <property type="entry name" value="DNAJ_2"/>
    <property type="match status" value="1"/>
</dbReference>
<dbReference type="CDD" id="cd06257">
    <property type="entry name" value="DnaJ"/>
    <property type="match status" value="1"/>
</dbReference>
<feature type="region of interest" description="Disordered" evidence="1">
    <location>
        <begin position="1370"/>
        <end position="1399"/>
    </location>
</feature>
<dbReference type="SMART" id="SM00028">
    <property type="entry name" value="TPR"/>
    <property type="match status" value="7"/>
</dbReference>
<dbReference type="PANTHER" id="PTHR45181:SF4">
    <property type="entry name" value="HEAT SHOCK PROTEIN DNAJ WITH TETRATRICOPEPTIDE REPEAT-CONTAINING PROTEIN"/>
    <property type="match status" value="1"/>
</dbReference>
<dbReference type="Proteomes" id="UP001642487">
    <property type="component" value="Chromosome 4"/>
</dbReference>
<feature type="compositionally biased region" description="Polar residues" evidence="1">
    <location>
        <begin position="593"/>
        <end position="602"/>
    </location>
</feature>
<dbReference type="InterPro" id="IPR018253">
    <property type="entry name" value="DnaJ_domain_CS"/>
</dbReference>
<feature type="region of interest" description="Disordered" evidence="1">
    <location>
        <begin position="757"/>
        <end position="777"/>
    </location>
</feature>
<dbReference type="InterPro" id="IPR011990">
    <property type="entry name" value="TPR-like_helical_dom_sf"/>
</dbReference>
<evidence type="ECO:0000313" key="3">
    <source>
        <dbReference type="EMBL" id="CAK9319569.1"/>
    </source>
</evidence>
<feature type="region of interest" description="Disordered" evidence="1">
    <location>
        <begin position="1"/>
        <end position="26"/>
    </location>
</feature>
<evidence type="ECO:0000259" key="2">
    <source>
        <dbReference type="PROSITE" id="PS50076"/>
    </source>
</evidence>
<dbReference type="InterPro" id="IPR001623">
    <property type="entry name" value="DnaJ_domain"/>
</dbReference>
<gene>
    <name evidence="3" type="ORF">CITCOLO1_LOCUS11577</name>
</gene>
<evidence type="ECO:0000256" key="1">
    <source>
        <dbReference type="SAM" id="MobiDB-lite"/>
    </source>
</evidence>
<dbReference type="Pfam" id="PF13181">
    <property type="entry name" value="TPR_8"/>
    <property type="match status" value="1"/>
</dbReference>